<proteinExistence type="predicted"/>
<name>A0A412IU66_9FIRM</name>
<protein>
    <submittedName>
        <fullName evidence="1">Uncharacterized protein</fullName>
    </submittedName>
</protein>
<evidence type="ECO:0000313" key="2">
    <source>
        <dbReference type="Proteomes" id="UP000283295"/>
    </source>
</evidence>
<evidence type="ECO:0000313" key="1">
    <source>
        <dbReference type="EMBL" id="RGS43618.1"/>
    </source>
</evidence>
<dbReference type="Proteomes" id="UP000283295">
    <property type="component" value="Unassembled WGS sequence"/>
</dbReference>
<dbReference type="EMBL" id="QRVK01000005">
    <property type="protein sequence ID" value="RGS43618.1"/>
    <property type="molecule type" value="Genomic_DNA"/>
</dbReference>
<reference evidence="1 2" key="1">
    <citation type="submission" date="2018-08" db="EMBL/GenBank/DDBJ databases">
        <title>A genome reference for cultivated species of the human gut microbiota.</title>
        <authorList>
            <person name="Zou Y."/>
            <person name="Xue W."/>
            <person name="Luo G."/>
        </authorList>
    </citation>
    <scope>NUCLEOTIDE SEQUENCE [LARGE SCALE GENOMIC DNA]</scope>
    <source>
        <strain evidence="1 2">AF22-21</strain>
    </source>
</reference>
<gene>
    <name evidence="1" type="ORF">DWX94_03320</name>
</gene>
<sequence>MIRKAIRIMAWMKRVIYSENEYYIYLIFGKDITLYLYINDCGIGDAILSIMGYIIKSGI</sequence>
<accession>A0A412IU66</accession>
<comment type="caution">
    <text evidence="1">The sequence shown here is derived from an EMBL/GenBank/DDBJ whole genome shotgun (WGS) entry which is preliminary data.</text>
</comment>
<organism evidence="1 2">
    <name type="scientific">Coprococcus eutactus</name>
    <dbReference type="NCBI Taxonomy" id="33043"/>
    <lineage>
        <taxon>Bacteria</taxon>
        <taxon>Bacillati</taxon>
        <taxon>Bacillota</taxon>
        <taxon>Clostridia</taxon>
        <taxon>Lachnospirales</taxon>
        <taxon>Lachnospiraceae</taxon>
        <taxon>Coprococcus</taxon>
    </lineage>
</organism>
<dbReference type="AlphaFoldDB" id="A0A412IU66"/>